<dbReference type="PANTHER" id="PTHR33121:SF23">
    <property type="entry name" value="CYCLIC DI-GMP PHOSPHODIESTERASE PDEB"/>
    <property type="match status" value="1"/>
</dbReference>
<feature type="transmembrane region" description="Helical" evidence="1">
    <location>
        <begin position="12"/>
        <end position="30"/>
    </location>
</feature>
<dbReference type="Pfam" id="PF00563">
    <property type="entry name" value="EAL"/>
    <property type="match status" value="1"/>
</dbReference>
<dbReference type="InterPro" id="IPR001633">
    <property type="entry name" value="EAL_dom"/>
</dbReference>
<sequence length="488" mass="56016">MHIHSEFSTFKSYLPIAIVMFVACLLTAQYNAVFSIGSHIVTGLWIILITAILTTIIQIIYIEKIFSKQLTQLSHQKERLGNEIKYRIWAEKTSSENKAKLQIVDENFPILLAYFSSEQRCHYHNRAFRQWFGLKPEQIENQLLYKFINQSFYAHIKHEVERALSGDTVQYQYIQQFANQSTCLIAISLIPHFDPAGKIVGFYILCAPEFAKRNEVPLITEGTPENKTHTSINSADRIIQAIEREEFCLFCQKILPITENQVASAYYEVLVRMAEEEANLIPPGAFLPLVNKYNLMPHLDRWVVKKAIGRLLKQDPSNGIAFCLNLSSSTLKDLTFIDFVKNLLLKSKIQPNKLCFEIETFDVIADLKNTILFIRKIKRLGCLISLCSFNYNRASFDLLKHIKIDFLKIDGGIVCNILRDAEELQKIENINKFAHTLKIETIGELVETQAAVEKLAEIGVDYAQGFIIGQPLSIEECFPVRKISEKRR</sequence>
<dbReference type="Pfam" id="PF08448">
    <property type="entry name" value="PAS_4"/>
    <property type="match status" value="1"/>
</dbReference>
<name>A0A4Y1YSZ1_9PROT</name>
<organism evidence="3 4">
    <name type="scientific">Nitrosomonas stercoris</name>
    <dbReference type="NCBI Taxonomy" id="1444684"/>
    <lineage>
        <taxon>Bacteria</taxon>
        <taxon>Pseudomonadati</taxon>
        <taxon>Pseudomonadota</taxon>
        <taxon>Betaproteobacteria</taxon>
        <taxon>Nitrosomonadales</taxon>
        <taxon>Nitrosomonadaceae</taxon>
        <taxon>Nitrosomonas</taxon>
    </lineage>
</organism>
<dbReference type="InterPro" id="IPR000014">
    <property type="entry name" value="PAS"/>
</dbReference>
<dbReference type="SMART" id="SM00052">
    <property type="entry name" value="EAL"/>
    <property type="match status" value="1"/>
</dbReference>
<reference evidence="3 4" key="1">
    <citation type="submission" date="2019-06" db="EMBL/GenBank/DDBJ databases">
        <title>Nitrosomonas stercoris KYUHI-S whole genome shotgun sequence.</title>
        <authorList>
            <person name="Nakagawa T."/>
            <person name="Tsuchiya Y."/>
            <person name="Takahashi R."/>
        </authorList>
    </citation>
    <scope>NUCLEOTIDE SEQUENCE [LARGE SCALE GENOMIC DNA]</scope>
    <source>
        <strain evidence="3 4">KYUHI-S</strain>
    </source>
</reference>
<dbReference type="Gene3D" id="3.30.450.20">
    <property type="entry name" value="PAS domain"/>
    <property type="match status" value="1"/>
</dbReference>
<evidence type="ECO:0000313" key="3">
    <source>
        <dbReference type="EMBL" id="BBL35695.1"/>
    </source>
</evidence>
<feature type="domain" description="EAL" evidence="2">
    <location>
        <begin position="231"/>
        <end position="485"/>
    </location>
</feature>
<dbReference type="Proteomes" id="UP000316473">
    <property type="component" value="Chromosome"/>
</dbReference>
<dbReference type="CDD" id="cd01948">
    <property type="entry name" value="EAL"/>
    <property type="match status" value="1"/>
</dbReference>
<evidence type="ECO:0000259" key="2">
    <source>
        <dbReference type="PROSITE" id="PS50883"/>
    </source>
</evidence>
<dbReference type="InterPro" id="IPR050706">
    <property type="entry name" value="Cyclic-di-GMP_PDE-like"/>
</dbReference>
<dbReference type="InterPro" id="IPR013656">
    <property type="entry name" value="PAS_4"/>
</dbReference>
<dbReference type="SUPFAM" id="SSF141868">
    <property type="entry name" value="EAL domain-like"/>
    <property type="match status" value="1"/>
</dbReference>
<dbReference type="Gene3D" id="3.20.20.450">
    <property type="entry name" value="EAL domain"/>
    <property type="match status" value="1"/>
</dbReference>
<dbReference type="AlphaFoldDB" id="A0A4Y1YSZ1"/>
<protein>
    <recommendedName>
        <fullName evidence="2">EAL domain-containing protein</fullName>
    </recommendedName>
</protein>
<keyword evidence="1" id="KW-0472">Membrane</keyword>
<keyword evidence="1" id="KW-1133">Transmembrane helix</keyword>
<dbReference type="GO" id="GO:0071111">
    <property type="term" value="F:cyclic-guanylate-specific phosphodiesterase activity"/>
    <property type="evidence" value="ECO:0007669"/>
    <property type="project" value="InterPro"/>
</dbReference>
<feature type="transmembrane region" description="Helical" evidence="1">
    <location>
        <begin position="36"/>
        <end position="62"/>
    </location>
</feature>
<dbReference type="PROSITE" id="PS50883">
    <property type="entry name" value="EAL"/>
    <property type="match status" value="1"/>
</dbReference>
<accession>A0A4Y1YSZ1</accession>
<dbReference type="CDD" id="cd00130">
    <property type="entry name" value="PAS"/>
    <property type="match status" value="1"/>
</dbReference>
<dbReference type="InterPro" id="IPR035919">
    <property type="entry name" value="EAL_sf"/>
</dbReference>
<evidence type="ECO:0000256" key="1">
    <source>
        <dbReference type="SAM" id="Phobius"/>
    </source>
</evidence>
<gene>
    <name evidence="3" type="ORF">Nstercoris_01970</name>
</gene>
<keyword evidence="4" id="KW-1185">Reference proteome</keyword>
<evidence type="ECO:0000313" key="4">
    <source>
        <dbReference type="Proteomes" id="UP000316473"/>
    </source>
</evidence>
<dbReference type="InterPro" id="IPR035965">
    <property type="entry name" value="PAS-like_dom_sf"/>
</dbReference>
<dbReference type="SUPFAM" id="SSF55785">
    <property type="entry name" value="PYP-like sensor domain (PAS domain)"/>
    <property type="match status" value="1"/>
</dbReference>
<dbReference type="PANTHER" id="PTHR33121">
    <property type="entry name" value="CYCLIC DI-GMP PHOSPHODIESTERASE PDEF"/>
    <property type="match status" value="1"/>
</dbReference>
<dbReference type="SMART" id="SM00091">
    <property type="entry name" value="PAS"/>
    <property type="match status" value="1"/>
</dbReference>
<keyword evidence="1" id="KW-0812">Transmembrane</keyword>
<proteinExistence type="predicted"/>
<dbReference type="EMBL" id="AP019755">
    <property type="protein sequence ID" value="BBL35695.1"/>
    <property type="molecule type" value="Genomic_DNA"/>
</dbReference>
<dbReference type="KEGG" id="nst:Nstercoris_01970"/>